<dbReference type="Pfam" id="PF00462">
    <property type="entry name" value="Glutaredoxin"/>
    <property type="match status" value="1"/>
</dbReference>
<dbReference type="PIRSF" id="PIRSF037291">
    <property type="entry name" value="UCP037291_gluthr"/>
    <property type="match status" value="1"/>
</dbReference>
<dbReference type="EMBL" id="CP061839">
    <property type="protein sequence ID" value="QOW61157.1"/>
    <property type="molecule type" value="Genomic_DNA"/>
</dbReference>
<dbReference type="Proteomes" id="UP000593915">
    <property type="component" value="Chromosome"/>
</dbReference>
<dbReference type="PROSITE" id="PS51354">
    <property type="entry name" value="GLUTAREDOXIN_2"/>
    <property type="match status" value="1"/>
</dbReference>
<dbReference type="RefSeq" id="WP_020964930.1">
    <property type="nucleotide sequence ID" value="NZ_CP045670.1"/>
</dbReference>
<dbReference type="InterPro" id="IPR036249">
    <property type="entry name" value="Thioredoxin-like_sf"/>
</dbReference>
<gene>
    <name evidence="1" type="ORF">IFE08_01725</name>
</gene>
<protein>
    <submittedName>
        <fullName evidence="1">Uncharacterized protein</fullName>
    </submittedName>
</protein>
<reference evidence="1 2" key="1">
    <citation type="submission" date="2020-09" db="EMBL/GenBank/DDBJ databases">
        <title>Characterization of Treponema spp. from bovine digital dermatitis in Korea.</title>
        <authorList>
            <person name="Espiritu H.M."/>
            <person name="Cho Y.I."/>
            <person name="Mamuad L."/>
        </authorList>
    </citation>
    <scope>NUCLEOTIDE SEQUENCE [LARGE SCALE GENOMIC DNA]</scope>
    <source>
        <strain evidence="1 2">KS1</strain>
    </source>
</reference>
<evidence type="ECO:0000313" key="1">
    <source>
        <dbReference type="EMBL" id="QOW61157.1"/>
    </source>
</evidence>
<accession>A0A7S6WQY0</accession>
<sequence length="91" mass="10503">MAKRQLFLFGSKLCPDCGPAKGYLEKKGVKFRYFDITEDLGHLKFLLKYRDERAEFGELKREGKIGIPCLMVGNGEEFFFDVTTADLSEWL</sequence>
<dbReference type="InterPro" id="IPR017167">
    <property type="entry name" value="UCP037291_glutaredoxin-rel"/>
</dbReference>
<evidence type="ECO:0000313" key="2">
    <source>
        <dbReference type="Proteomes" id="UP000593915"/>
    </source>
</evidence>
<name>A0A7S6WQY0_9SPIR</name>
<organism evidence="1 2">
    <name type="scientific">Treponema pedis</name>
    <dbReference type="NCBI Taxonomy" id="409322"/>
    <lineage>
        <taxon>Bacteria</taxon>
        <taxon>Pseudomonadati</taxon>
        <taxon>Spirochaetota</taxon>
        <taxon>Spirochaetia</taxon>
        <taxon>Spirochaetales</taxon>
        <taxon>Treponemataceae</taxon>
        <taxon>Treponema</taxon>
    </lineage>
</organism>
<dbReference type="InterPro" id="IPR002109">
    <property type="entry name" value="Glutaredoxin"/>
</dbReference>
<dbReference type="GeneID" id="301089752"/>
<proteinExistence type="predicted"/>
<dbReference type="SUPFAM" id="SSF52833">
    <property type="entry name" value="Thioredoxin-like"/>
    <property type="match status" value="1"/>
</dbReference>
<dbReference type="Gene3D" id="3.40.30.10">
    <property type="entry name" value="Glutaredoxin"/>
    <property type="match status" value="1"/>
</dbReference>
<dbReference type="AlphaFoldDB" id="A0A7S6WQY0"/>